<keyword evidence="3" id="KW-1185">Reference proteome</keyword>
<proteinExistence type="predicted"/>
<protein>
    <submittedName>
        <fullName evidence="2">Uncharacterized protein</fullName>
    </submittedName>
</protein>
<feature type="transmembrane region" description="Helical" evidence="1">
    <location>
        <begin position="38"/>
        <end position="59"/>
    </location>
</feature>
<organism evidence="2 3">
    <name type="scientific">Thermococcus celer Vu 13 = JCM 8558</name>
    <dbReference type="NCBI Taxonomy" id="1293037"/>
    <lineage>
        <taxon>Archaea</taxon>
        <taxon>Methanobacteriati</taxon>
        <taxon>Methanobacteriota</taxon>
        <taxon>Thermococci</taxon>
        <taxon>Thermococcales</taxon>
        <taxon>Thermococcaceae</taxon>
        <taxon>Thermococcus</taxon>
    </lineage>
</organism>
<dbReference type="Proteomes" id="UP000197156">
    <property type="component" value="Chromosome"/>
</dbReference>
<dbReference type="AlphaFoldDB" id="A0A218P0X9"/>
<gene>
    <name evidence="2" type="ORF">A3L02_02840</name>
</gene>
<reference evidence="2 3" key="1">
    <citation type="submission" date="2016-03" db="EMBL/GenBank/DDBJ databases">
        <title>Complete genome sequence of Thermococcus celer.</title>
        <authorList>
            <person name="Oger P.M."/>
        </authorList>
    </citation>
    <scope>NUCLEOTIDE SEQUENCE [LARGE SCALE GENOMIC DNA]</scope>
    <source>
        <strain evidence="2 3">Vu 13</strain>
    </source>
</reference>
<name>A0A218P0X9_THECE</name>
<dbReference type="EMBL" id="CP014854">
    <property type="protein sequence ID" value="ASI98579.1"/>
    <property type="molecule type" value="Genomic_DNA"/>
</dbReference>
<feature type="transmembrane region" description="Helical" evidence="1">
    <location>
        <begin position="65"/>
        <end position="81"/>
    </location>
</feature>
<dbReference type="OrthoDB" id="98272at2157"/>
<feature type="transmembrane region" description="Helical" evidence="1">
    <location>
        <begin position="166"/>
        <end position="189"/>
    </location>
</feature>
<evidence type="ECO:0000313" key="2">
    <source>
        <dbReference type="EMBL" id="ASI98579.1"/>
    </source>
</evidence>
<keyword evidence="1" id="KW-0812">Transmembrane</keyword>
<feature type="transmembrane region" description="Helical" evidence="1">
    <location>
        <begin position="6"/>
        <end position="26"/>
    </location>
</feature>
<evidence type="ECO:0000256" key="1">
    <source>
        <dbReference type="SAM" id="Phobius"/>
    </source>
</evidence>
<accession>A0A218P0X9</accession>
<keyword evidence="1" id="KW-1133">Transmembrane helix</keyword>
<sequence>MNPYHVIMSIGGLLVLTGIFLTWNLSREIERFRLGTRRVSAFMFLGGLLTALAFVELMAGMGTETMALPAILGPALIVYALSESGLVRAKLEMLLQVAVIVGSLVLGGNGTLYLIESFSAMAIVVLMDAVAFYVHTPERYGRLARLSAWTFTLFVPLNMLEPGNVAAMVLYLSSTVLWVSILAGLHGVLRERFPRTVQESL</sequence>
<feature type="transmembrane region" description="Helical" evidence="1">
    <location>
        <begin position="93"/>
        <end position="112"/>
    </location>
</feature>
<dbReference type="GeneID" id="33323658"/>
<evidence type="ECO:0000313" key="3">
    <source>
        <dbReference type="Proteomes" id="UP000197156"/>
    </source>
</evidence>
<dbReference type="RefSeq" id="WP_088862538.1">
    <property type="nucleotide sequence ID" value="NZ_CP014854.1"/>
</dbReference>
<dbReference type="KEGG" id="tce:A3L02_02840"/>
<keyword evidence="1" id="KW-0472">Membrane</keyword>